<accession>A0A251QG73</accession>
<name>A0A251QG73_PRUPE</name>
<gene>
    <name evidence="2" type="ORF">PRUPE_2G150100</name>
</gene>
<dbReference type="Proteomes" id="UP000006882">
    <property type="component" value="Chromosome G2"/>
</dbReference>
<organism evidence="2 3">
    <name type="scientific">Prunus persica</name>
    <name type="common">Peach</name>
    <name type="synonym">Amygdalus persica</name>
    <dbReference type="NCBI Taxonomy" id="3760"/>
    <lineage>
        <taxon>Eukaryota</taxon>
        <taxon>Viridiplantae</taxon>
        <taxon>Streptophyta</taxon>
        <taxon>Embryophyta</taxon>
        <taxon>Tracheophyta</taxon>
        <taxon>Spermatophyta</taxon>
        <taxon>Magnoliopsida</taxon>
        <taxon>eudicotyledons</taxon>
        <taxon>Gunneridae</taxon>
        <taxon>Pentapetalae</taxon>
        <taxon>rosids</taxon>
        <taxon>fabids</taxon>
        <taxon>Rosales</taxon>
        <taxon>Rosaceae</taxon>
        <taxon>Amygdaloideae</taxon>
        <taxon>Amygdaleae</taxon>
        <taxon>Prunus</taxon>
    </lineage>
</organism>
<evidence type="ECO:0000256" key="1">
    <source>
        <dbReference type="SAM" id="Phobius"/>
    </source>
</evidence>
<dbReference type="EMBL" id="CM007652">
    <property type="protein sequence ID" value="ONI22772.1"/>
    <property type="molecule type" value="Genomic_DNA"/>
</dbReference>
<dbReference type="AlphaFoldDB" id="A0A251QG73"/>
<sequence length="91" mass="10607">MEEIKLMNFEKFCFLPLLVLNILWPYNFDNFFIASVAFLFLRRGVRVVTFITVILRGLTILVCHILRTRQFLGIILPKEDSDNDKAAIGED</sequence>
<keyword evidence="1" id="KW-1133">Transmembrane helix</keyword>
<keyword evidence="1" id="KW-0472">Membrane</keyword>
<feature type="transmembrane region" description="Helical" evidence="1">
    <location>
        <begin position="47"/>
        <end position="66"/>
    </location>
</feature>
<protein>
    <submittedName>
        <fullName evidence="2">Uncharacterized protein</fullName>
    </submittedName>
</protein>
<dbReference type="Gramene" id="ONI22772">
    <property type="protein sequence ID" value="ONI22772"/>
    <property type="gene ID" value="PRUPE_2G150100"/>
</dbReference>
<evidence type="ECO:0000313" key="3">
    <source>
        <dbReference type="Proteomes" id="UP000006882"/>
    </source>
</evidence>
<reference evidence="2 3" key="1">
    <citation type="journal article" date="2013" name="Nat. Genet.">
        <title>The high-quality draft genome of peach (Prunus persica) identifies unique patterns of genetic diversity, domestication and genome evolution.</title>
        <authorList>
            <consortium name="International Peach Genome Initiative"/>
            <person name="Verde I."/>
            <person name="Abbott A.G."/>
            <person name="Scalabrin S."/>
            <person name="Jung S."/>
            <person name="Shu S."/>
            <person name="Marroni F."/>
            <person name="Zhebentyayeva T."/>
            <person name="Dettori M.T."/>
            <person name="Grimwood J."/>
            <person name="Cattonaro F."/>
            <person name="Zuccolo A."/>
            <person name="Rossini L."/>
            <person name="Jenkins J."/>
            <person name="Vendramin E."/>
            <person name="Meisel L.A."/>
            <person name="Decroocq V."/>
            <person name="Sosinski B."/>
            <person name="Prochnik S."/>
            <person name="Mitros T."/>
            <person name="Policriti A."/>
            <person name="Cipriani G."/>
            <person name="Dondini L."/>
            <person name="Ficklin S."/>
            <person name="Goodstein D.M."/>
            <person name="Xuan P."/>
            <person name="Del Fabbro C."/>
            <person name="Aramini V."/>
            <person name="Copetti D."/>
            <person name="Gonzalez S."/>
            <person name="Horner D.S."/>
            <person name="Falchi R."/>
            <person name="Lucas S."/>
            <person name="Mica E."/>
            <person name="Maldonado J."/>
            <person name="Lazzari B."/>
            <person name="Bielenberg D."/>
            <person name="Pirona R."/>
            <person name="Miculan M."/>
            <person name="Barakat A."/>
            <person name="Testolin R."/>
            <person name="Stella A."/>
            <person name="Tartarini S."/>
            <person name="Tonutti P."/>
            <person name="Arus P."/>
            <person name="Orellana A."/>
            <person name="Wells C."/>
            <person name="Main D."/>
            <person name="Vizzotto G."/>
            <person name="Silva H."/>
            <person name="Salamini F."/>
            <person name="Schmutz J."/>
            <person name="Morgante M."/>
            <person name="Rokhsar D.S."/>
        </authorList>
    </citation>
    <scope>NUCLEOTIDE SEQUENCE [LARGE SCALE GENOMIC DNA]</scope>
    <source>
        <strain evidence="3">cv. Nemared</strain>
    </source>
</reference>
<evidence type="ECO:0000313" key="2">
    <source>
        <dbReference type="EMBL" id="ONI22772.1"/>
    </source>
</evidence>
<proteinExistence type="predicted"/>
<feature type="transmembrane region" description="Helical" evidence="1">
    <location>
        <begin position="12"/>
        <end position="41"/>
    </location>
</feature>
<keyword evidence="3" id="KW-1185">Reference proteome</keyword>
<keyword evidence="1" id="KW-0812">Transmembrane</keyword>